<dbReference type="AlphaFoldDB" id="A0A819GE16"/>
<evidence type="ECO:0000313" key="3">
    <source>
        <dbReference type="EMBL" id="CAF3727951.1"/>
    </source>
</evidence>
<dbReference type="EMBL" id="CAJOBE010001257">
    <property type="protein sequence ID" value="CAF3727951.1"/>
    <property type="molecule type" value="Genomic_DNA"/>
</dbReference>
<proteinExistence type="predicted"/>
<evidence type="ECO:0000313" key="4">
    <source>
        <dbReference type="EMBL" id="CAF3883870.1"/>
    </source>
</evidence>
<dbReference type="Proteomes" id="UP000663874">
    <property type="component" value="Unassembled WGS sequence"/>
</dbReference>
<evidence type="ECO:0000313" key="5">
    <source>
        <dbReference type="Proteomes" id="UP000663823"/>
    </source>
</evidence>
<evidence type="ECO:0000313" key="2">
    <source>
        <dbReference type="EMBL" id="CAF1434358.1"/>
    </source>
</evidence>
<dbReference type="Pfam" id="PF23410">
    <property type="entry name" value="Beta-prop_VPS8"/>
    <property type="match status" value="1"/>
</dbReference>
<dbReference type="OrthoDB" id="289913at2759"/>
<organism evidence="4 5">
    <name type="scientific">Rotaria sordida</name>
    <dbReference type="NCBI Taxonomy" id="392033"/>
    <lineage>
        <taxon>Eukaryota</taxon>
        <taxon>Metazoa</taxon>
        <taxon>Spiralia</taxon>
        <taxon>Gnathifera</taxon>
        <taxon>Rotifera</taxon>
        <taxon>Eurotatoria</taxon>
        <taxon>Bdelloidea</taxon>
        <taxon>Philodinida</taxon>
        <taxon>Philodinidae</taxon>
        <taxon>Rotaria</taxon>
    </lineage>
</organism>
<sequence>MLAAVRDRQCTFFQIENVRDDETHITQLKHITVDYCIESFSWLNARTFILFDLSVRVHDIDQHSEEQLECLFLSYWELIYNTIFFKSLASGGNVSSALALAG</sequence>
<dbReference type="EMBL" id="CAJOAX010003986">
    <property type="protein sequence ID" value="CAF3883870.1"/>
    <property type="molecule type" value="Genomic_DNA"/>
</dbReference>
<reference evidence="4" key="1">
    <citation type="submission" date="2021-02" db="EMBL/GenBank/DDBJ databases">
        <authorList>
            <person name="Nowell W R."/>
        </authorList>
    </citation>
    <scope>NUCLEOTIDE SEQUENCE</scope>
</reference>
<dbReference type="EMBL" id="CAJNOU010004270">
    <property type="protein sequence ID" value="CAF1434358.1"/>
    <property type="molecule type" value="Genomic_DNA"/>
</dbReference>
<name>A0A819GE16_9BILA</name>
<dbReference type="Proteomes" id="UP000663823">
    <property type="component" value="Unassembled WGS sequence"/>
</dbReference>
<dbReference type="Proteomes" id="UP000663882">
    <property type="component" value="Unassembled WGS sequence"/>
</dbReference>
<protein>
    <submittedName>
        <fullName evidence="4">Uncharacterized protein</fullName>
    </submittedName>
</protein>
<gene>
    <name evidence="3" type="ORF">FNK824_LOCUS10905</name>
    <name evidence="4" type="ORF">OTI717_LOCUS22904</name>
    <name evidence="1" type="ORF">RFH988_LOCUS12440</name>
    <name evidence="2" type="ORF">SEV965_LOCUS32913</name>
</gene>
<dbReference type="EMBL" id="CAJNOO010000518">
    <property type="protein sequence ID" value="CAF0967288.1"/>
    <property type="molecule type" value="Genomic_DNA"/>
</dbReference>
<accession>A0A819GE16</accession>
<dbReference type="Proteomes" id="UP000663889">
    <property type="component" value="Unassembled WGS sequence"/>
</dbReference>
<evidence type="ECO:0000313" key="1">
    <source>
        <dbReference type="EMBL" id="CAF0967288.1"/>
    </source>
</evidence>
<comment type="caution">
    <text evidence="4">The sequence shown here is derived from an EMBL/GenBank/DDBJ whole genome shotgun (WGS) entry which is preliminary data.</text>
</comment>